<dbReference type="Proteomes" id="UP000295142">
    <property type="component" value="Unassembled WGS sequence"/>
</dbReference>
<dbReference type="SUPFAM" id="SSF53955">
    <property type="entry name" value="Lysozyme-like"/>
    <property type="match status" value="1"/>
</dbReference>
<comment type="similarity">
    <text evidence="3">In the N-terminal section; belongs to the glycosyltransferase 51 family.</text>
</comment>
<name>A0A4R2KSD2_9RHOB</name>
<keyword evidence="5" id="KW-0645">Protease</keyword>
<organism evidence="16 17">
    <name type="scientific">Rhodovulum euryhalinum</name>
    <dbReference type="NCBI Taxonomy" id="35805"/>
    <lineage>
        <taxon>Bacteria</taxon>
        <taxon>Pseudomonadati</taxon>
        <taxon>Pseudomonadota</taxon>
        <taxon>Alphaproteobacteria</taxon>
        <taxon>Rhodobacterales</taxon>
        <taxon>Paracoccaceae</taxon>
        <taxon>Rhodovulum</taxon>
    </lineage>
</organism>
<dbReference type="Pfam" id="PF00905">
    <property type="entry name" value="Transpeptidase"/>
    <property type="match status" value="1"/>
</dbReference>
<evidence type="ECO:0000313" key="16">
    <source>
        <dbReference type="EMBL" id="TCO69585.1"/>
    </source>
</evidence>
<gene>
    <name evidence="16" type="ORF">EV655_11437</name>
</gene>
<keyword evidence="9" id="KW-0511">Multifunctional enzyme</keyword>
<dbReference type="InterPro" id="IPR036950">
    <property type="entry name" value="PBP_transglycosylase"/>
</dbReference>
<dbReference type="GO" id="GO:0008658">
    <property type="term" value="F:penicillin binding"/>
    <property type="evidence" value="ECO:0007669"/>
    <property type="project" value="InterPro"/>
</dbReference>
<evidence type="ECO:0000256" key="1">
    <source>
        <dbReference type="ARBA" id="ARBA00004752"/>
    </source>
</evidence>
<evidence type="ECO:0000256" key="3">
    <source>
        <dbReference type="ARBA" id="ARBA00007739"/>
    </source>
</evidence>
<dbReference type="InterPro" id="IPR001264">
    <property type="entry name" value="Glyco_trans_51"/>
</dbReference>
<keyword evidence="6" id="KW-0328">Glycosyltransferase</keyword>
<evidence type="ECO:0000256" key="2">
    <source>
        <dbReference type="ARBA" id="ARBA00007090"/>
    </source>
</evidence>
<feature type="domain" description="Glycosyl transferase family 51" evidence="14">
    <location>
        <begin position="57"/>
        <end position="224"/>
    </location>
</feature>
<dbReference type="UniPathway" id="UPA00219"/>
<evidence type="ECO:0000256" key="8">
    <source>
        <dbReference type="ARBA" id="ARBA00022801"/>
    </source>
</evidence>
<dbReference type="OrthoDB" id="9766909at2"/>
<dbReference type="InterPro" id="IPR009647">
    <property type="entry name" value="PBP_C"/>
</dbReference>
<comment type="similarity">
    <text evidence="2">In the C-terminal section; belongs to the transpeptidase family.</text>
</comment>
<dbReference type="Gene3D" id="3.40.710.10">
    <property type="entry name" value="DD-peptidase/beta-lactamase superfamily"/>
    <property type="match status" value="1"/>
</dbReference>
<feature type="domain" description="Penicillin-binding C-terminal" evidence="15">
    <location>
        <begin position="597"/>
        <end position="673"/>
    </location>
</feature>
<dbReference type="NCBIfam" id="TIGR02073">
    <property type="entry name" value="PBP_1c"/>
    <property type="match status" value="1"/>
</dbReference>
<reference evidence="16 17" key="1">
    <citation type="submission" date="2019-03" db="EMBL/GenBank/DDBJ databases">
        <title>Genomic Encyclopedia of Type Strains, Phase IV (KMG-IV): sequencing the most valuable type-strain genomes for metagenomic binning, comparative biology and taxonomic classification.</title>
        <authorList>
            <person name="Goeker M."/>
        </authorList>
    </citation>
    <scope>NUCLEOTIDE SEQUENCE [LARGE SCALE GENOMIC DNA]</scope>
    <source>
        <strain evidence="16 17">DSM 4868</strain>
    </source>
</reference>
<protein>
    <recommendedName>
        <fullName evidence="10">peptidoglycan glycosyltransferase</fullName>
        <ecNumber evidence="10">2.4.99.28</ecNumber>
    </recommendedName>
</protein>
<dbReference type="Gene3D" id="1.10.3810.10">
    <property type="entry name" value="Biosynthetic peptidoglycan transglycosylase-like"/>
    <property type="match status" value="1"/>
</dbReference>
<keyword evidence="4" id="KW-0121">Carboxypeptidase</keyword>
<dbReference type="AlphaFoldDB" id="A0A4R2KSD2"/>
<evidence type="ECO:0000256" key="7">
    <source>
        <dbReference type="ARBA" id="ARBA00022679"/>
    </source>
</evidence>
<sequence>MRRLPLILVAALGLVAAARDAADNWIAATELPPLVAEASVEVLDRTGDLLRAYTVADGRWRLAISLDSVDPDYLAMLIAYEDRRFRRHNGVDALALARAAGQAVRHGRVVSGGSTLTMQVARLLEDSGTGHWAGKLRQMRVALALERRLTKDQILALYLNRAPFGGNLEGLRAGSLSWLGKPPRRLTPAEAALLVALPQSPEARRPDRDPAAARAARDRVLARMARAGVLAAEEAETAVRTPVPTVRQPFPALAPHLADRTRAADPLAPLHRLTVDAALQTRLESLLRRTVAPLGAQLSAALIVADHRTGEILAHLGSPDFTDTARAGYVDMTAALRSPGSTLKPLVYGLAFAEGLAHPETLIEDRPTAFGAYRPANFDGSYRGTIPVREALQASRNIPVVALAEALGPARLIARLQRAGIRPAIPGELPGLAITLGGLGLTLEDLVRLYAALANGGRAVDLHWRSDAPGDTPGSAVLPPEAAWQVADILRGVPAPPTAPQRRIAFKTGTSYGYRDAWAVGFDGAHVIAVWMGRPDGTPVPGAFGADLAAPLLFEAFARLKSAPDPLPPPPPGTLIAANAGLPPPLRHFDRRDASGSDRSGPRIGFPPHGARLPLDAARLPVRLDGGTPPFTLLADGAPVLTGLRHRETELAAPGAGFLTLSVIDANGHAARAEVFFVP</sequence>
<evidence type="ECO:0000256" key="4">
    <source>
        <dbReference type="ARBA" id="ARBA00022645"/>
    </source>
</evidence>
<dbReference type="GO" id="GO:0008955">
    <property type="term" value="F:peptidoglycan glycosyltransferase activity"/>
    <property type="evidence" value="ECO:0007669"/>
    <property type="project" value="UniProtKB-EC"/>
</dbReference>
<evidence type="ECO:0000259" key="13">
    <source>
        <dbReference type="Pfam" id="PF00905"/>
    </source>
</evidence>
<keyword evidence="8" id="KW-0378">Hydrolase</keyword>
<dbReference type="Pfam" id="PF06832">
    <property type="entry name" value="BiPBP_C"/>
    <property type="match status" value="1"/>
</dbReference>
<dbReference type="GO" id="GO:0009252">
    <property type="term" value="P:peptidoglycan biosynthetic process"/>
    <property type="evidence" value="ECO:0007669"/>
    <property type="project" value="UniProtKB-UniPathway"/>
</dbReference>
<keyword evidence="7" id="KW-0808">Transferase</keyword>
<evidence type="ECO:0000259" key="15">
    <source>
        <dbReference type="Pfam" id="PF06832"/>
    </source>
</evidence>
<evidence type="ECO:0000256" key="5">
    <source>
        <dbReference type="ARBA" id="ARBA00022670"/>
    </source>
</evidence>
<dbReference type="InterPro" id="IPR001460">
    <property type="entry name" value="PCN-bd_Tpept"/>
</dbReference>
<dbReference type="GO" id="GO:0004180">
    <property type="term" value="F:carboxypeptidase activity"/>
    <property type="evidence" value="ECO:0007669"/>
    <property type="project" value="UniProtKB-KW"/>
</dbReference>
<evidence type="ECO:0000256" key="12">
    <source>
        <dbReference type="SAM" id="SignalP"/>
    </source>
</evidence>
<evidence type="ECO:0000256" key="9">
    <source>
        <dbReference type="ARBA" id="ARBA00023268"/>
    </source>
</evidence>
<dbReference type="SUPFAM" id="SSF56601">
    <property type="entry name" value="beta-lactamase/transpeptidase-like"/>
    <property type="match status" value="1"/>
</dbReference>
<dbReference type="PANTHER" id="PTHR32282:SF15">
    <property type="entry name" value="PENICILLIN-BINDING PROTEIN 1C"/>
    <property type="match status" value="1"/>
</dbReference>
<dbReference type="GO" id="GO:0030288">
    <property type="term" value="C:outer membrane-bounded periplasmic space"/>
    <property type="evidence" value="ECO:0007669"/>
    <property type="project" value="TreeGrafter"/>
</dbReference>
<dbReference type="InterPro" id="IPR011815">
    <property type="entry name" value="PBP_1c"/>
</dbReference>
<evidence type="ECO:0000256" key="6">
    <source>
        <dbReference type="ARBA" id="ARBA00022676"/>
    </source>
</evidence>
<dbReference type="EC" id="2.4.99.28" evidence="10"/>
<comment type="caution">
    <text evidence="16">The sequence shown here is derived from an EMBL/GenBank/DDBJ whole genome shotgun (WGS) entry which is preliminary data.</text>
</comment>
<dbReference type="PANTHER" id="PTHR32282">
    <property type="entry name" value="BINDING PROTEIN TRANSPEPTIDASE, PUTATIVE-RELATED"/>
    <property type="match status" value="1"/>
</dbReference>
<dbReference type="Pfam" id="PF00912">
    <property type="entry name" value="Transgly"/>
    <property type="match status" value="1"/>
</dbReference>
<evidence type="ECO:0000256" key="10">
    <source>
        <dbReference type="ARBA" id="ARBA00044770"/>
    </source>
</evidence>
<dbReference type="EMBL" id="SLWW01000014">
    <property type="protein sequence ID" value="TCO69585.1"/>
    <property type="molecule type" value="Genomic_DNA"/>
</dbReference>
<dbReference type="InterPro" id="IPR012338">
    <property type="entry name" value="Beta-lactam/transpept-like"/>
</dbReference>
<evidence type="ECO:0000259" key="14">
    <source>
        <dbReference type="Pfam" id="PF00912"/>
    </source>
</evidence>
<keyword evidence="17" id="KW-1185">Reference proteome</keyword>
<comment type="pathway">
    <text evidence="1">Cell wall biogenesis; peptidoglycan biosynthesis.</text>
</comment>
<keyword evidence="12" id="KW-0732">Signal</keyword>
<dbReference type="RefSeq" id="WP_132546233.1">
    <property type="nucleotide sequence ID" value="NZ_SLWW01000014.1"/>
</dbReference>
<feature type="domain" description="Penicillin-binding protein transpeptidase" evidence="13">
    <location>
        <begin position="302"/>
        <end position="532"/>
    </location>
</feature>
<dbReference type="GO" id="GO:0006508">
    <property type="term" value="P:proteolysis"/>
    <property type="evidence" value="ECO:0007669"/>
    <property type="project" value="UniProtKB-KW"/>
</dbReference>
<evidence type="ECO:0000256" key="11">
    <source>
        <dbReference type="ARBA" id="ARBA00049902"/>
    </source>
</evidence>
<feature type="signal peptide" evidence="12">
    <location>
        <begin position="1"/>
        <end position="21"/>
    </location>
</feature>
<dbReference type="InterPro" id="IPR023346">
    <property type="entry name" value="Lysozyme-like_dom_sf"/>
</dbReference>
<proteinExistence type="inferred from homology"/>
<evidence type="ECO:0000313" key="17">
    <source>
        <dbReference type="Proteomes" id="UP000295142"/>
    </source>
</evidence>
<dbReference type="InterPro" id="IPR050396">
    <property type="entry name" value="Glycosyltr_51/Transpeptidase"/>
</dbReference>
<accession>A0A4R2KSD2</accession>
<feature type="chain" id="PRO_5020598724" description="peptidoglycan glycosyltransferase" evidence="12">
    <location>
        <begin position="22"/>
        <end position="679"/>
    </location>
</feature>
<comment type="catalytic activity">
    <reaction evidence="11">
        <text>[GlcNAc-(1-&gt;4)-Mur2Ac(oyl-L-Ala-gamma-D-Glu-L-Lys-D-Ala-D-Ala)](n)-di-trans,octa-cis-undecaprenyl diphosphate + beta-D-GlcNAc-(1-&gt;4)-Mur2Ac(oyl-L-Ala-gamma-D-Glu-L-Lys-D-Ala-D-Ala)-di-trans,octa-cis-undecaprenyl diphosphate = [GlcNAc-(1-&gt;4)-Mur2Ac(oyl-L-Ala-gamma-D-Glu-L-Lys-D-Ala-D-Ala)](n+1)-di-trans,octa-cis-undecaprenyl diphosphate + di-trans,octa-cis-undecaprenyl diphosphate + H(+)</text>
        <dbReference type="Rhea" id="RHEA:23708"/>
        <dbReference type="Rhea" id="RHEA-COMP:9602"/>
        <dbReference type="Rhea" id="RHEA-COMP:9603"/>
        <dbReference type="ChEBI" id="CHEBI:15378"/>
        <dbReference type="ChEBI" id="CHEBI:58405"/>
        <dbReference type="ChEBI" id="CHEBI:60033"/>
        <dbReference type="ChEBI" id="CHEBI:78435"/>
        <dbReference type="EC" id="2.4.99.28"/>
    </reaction>
</comment>